<dbReference type="InterPro" id="IPR002068">
    <property type="entry name" value="A-crystallin/Hsp20_dom"/>
</dbReference>
<dbReference type="GO" id="GO:0042026">
    <property type="term" value="P:protein refolding"/>
    <property type="evidence" value="ECO:0007669"/>
    <property type="project" value="TreeGrafter"/>
</dbReference>
<protein>
    <submittedName>
        <fullName evidence="6">SHSP domain-containing protein</fullName>
    </submittedName>
</protein>
<evidence type="ECO:0000313" key="4">
    <source>
        <dbReference type="EMBL" id="VDL94276.1"/>
    </source>
</evidence>
<dbReference type="WBParaSite" id="SSLN_0000819001-mRNA-1">
    <property type="protein sequence ID" value="SSLN_0000819001-mRNA-1"/>
    <property type="gene ID" value="SSLN_0000819001"/>
</dbReference>
<dbReference type="Pfam" id="PF00011">
    <property type="entry name" value="HSP20"/>
    <property type="match status" value="1"/>
</dbReference>
<dbReference type="Gene3D" id="2.60.40.790">
    <property type="match status" value="1"/>
</dbReference>
<dbReference type="GO" id="GO:0051082">
    <property type="term" value="F:unfolded protein binding"/>
    <property type="evidence" value="ECO:0007669"/>
    <property type="project" value="TreeGrafter"/>
</dbReference>
<dbReference type="AlphaFoldDB" id="A0A183SUJ3"/>
<gene>
    <name evidence="4" type="ORF">SSLN_LOCUS7891</name>
</gene>
<dbReference type="InterPro" id="IPR001436">
    <property type="entry name" value="Alpha-crystallin/sHSP_animal"/>
</dbReference>
<feature type="domain" description="SHSP" evidence="3">
    <location>
        <begin position="142"/>
        <end position="256"/>
    </location>
</feature>
<dbReference type="EMBL" id="UYSU01034360">
    <property type="protein sequence ID" value="VDL94276.1"/>
    <property type="molecule type" value="Genomic_DNA"/>
</dbReference>
<keyword evidence="5" id="KW-1185">Reference proteome</keyword>
<dbReference type="PANTHER" id="PTHR45640:SF26">
    <property type="entry name" value="RE23625P"/>
    <property type="match status" value="1"/>
</dbReference>
<dbReference type="CDD" id="cd06526">
    <property type="entry name" value="metazoan_ACD"/>
    <property type="match status" value="1"/>
</dbReference>
<comment type="similarity">
    <text evidence="1 2">Belongs to the small heat shock protein (HSP20) family.</text>
</comment>
<organism evidence="6">
    <name type="scientific">Schistocephalus solidus</name>
    <name type="common">Tapeworm</name>
    <dbReference type="NCBI Taxonomy" id="70667"/>
    <lineage>
        <taxon>Eukaryota</taxon>
        <taxon>Metazoa</taxon>
        <taxon>Spiralia</taxon>
        <taxon>Lophotrochozoa</taxon>
        <taxon>Platyhelminthes</taxon>
        <taxon>Cestoda</taxon>
        <taxon>Eucestoda</taxon>
        <taxon>Diphyllobothriidea</taxon>
        <taxon>Diphyllobothriidae</taxon>
        <taxon>Schistocephalus</taxon>
    </lineage>
</organism>
<dbReference type="PRINTS" id="PR00299">
    <property type="entry name" value="ACRYSTALLIN"/>
</dbReference>
<evidence type="ECO:0000256" key="2">
    <source>
        <dbReference type="RuleBase" id="RU003616"/>
    </source>
</evidence>
<dbReference type="STRING" id="70667.A0A183SUJ3"/>
<dbReference type="GO" id="GO:0009408">
    <property type="term" value="P:response to heat"/>
    <property type="evidence" value="ECO:0007669"/>
    <property type="project" value="TreeGrafter"/>
</dbReference>
<dbReference type="SUPFAM" id="SSF49764">
    <property type="entry name" value="HSP20-like chaperones"/>
    <property type="match status" value="1"/>
</dbReference>
<dbReference type="GO" id="GO:0005634">
    <property type="term" value="C:nucleus"/>
    <property type="evidence" value="ECO:0007669"/>
    <property type="project" value="TreeGrafter"/>
</dbReference>
<dbReference type="OrthoDB" id="10060792at2759"/>
<evidence type="ECO:0000313" key="6">
    <source>
        <dbReference type="WBParaSite" id="SSLN_0000819001-mRNA-1"/>
    </source>
</evidence>
<proteinExistence type="inferred from homology"/>
<dbReference type="GO" id="GO:0005737">
    <property type="term" value="C:cytoplasm"/>
    <property type="evidence" value="ECO:0007669"/>
    <property type="project" value="TreeGrafter"/>
</dbReference>
<name>A0A183SUJ3_SCHSO</name>
<accession>A0A183SUJ3</accession>
<evidence type="ECO:0000259" key="3">
    <source>
        <dbReference type="PROSITE" id="PS01031"/>
    </source>
</evidence>
<reference evidence="4 5" key="2">
    <citation type="submission" date="2018-11" db="EMBL/GenBank/DDBJ databases">
        <authorList>
            <consortium name="Pathogen Informatics"/>
        </authorList>
    </citation>
    <scope>NUCLEOTIDE SEQUENCE [LARGE SCALE GENOMIC DNA]</scope>
    <source>
        <strain evidence="4 5">NST_G2</strain>
    </source>
</reference>
<sequence length="326" mass="36338">MAPVSAKKHAVQKNAKTFGEKRRHLVSDLEKACSSNKPDSKADTHVLPVANYSWARDQPDWFPQLNRWIEHASRRMSSDLALMPRNFFSLDSLDVFDAGVPPVFDFVDRHMENLRRGMEESIKAMGLVAHDEVAVSTRDAAGQLGYLTDAYEPHKAGHLYFKTRYNVQDFKPEDVEVPTRGSCLVVHGKKKEDLPDGGVRTREFCRSVVVPNRVNKDGFRATLTSDGVLVVEAPVKEPDYSVVKFDDDRKLCVAAKLHGDAPVEMEVAVTGKDGAVVIGDGEHWKLHLEVPVNSHLEPMDIMLTSTKRGPPLVKSTVLKLCRSADD</sequence>
<dbReference type="Proteomes" id="UP000275846">
    <property type="component" value="Unassembled WGS sequence"/>
</dbReference>
<dbReference type="InterPro" id="IPR008978">
    <property type="entry name" value="HSP20-like_chaperone"/>
</dbReference>
<evidence type="ECO:0000256" key="1">
    <source>
        <dbReference type="PROSITE-ProRule" id="PRU00285"/>
    </source>
</evidence>
<evidence type="ECO:0000313" key="5">
    <source>
        <dbReference type="Proteomes" id="UP000275846"/>
    </source>
</evidence>
<dbReference type="PANTHER" id="PTHR45640">
    <property type="entry name" value="HEAT SHOCK PROTEIN HSP-12.2-RELATED"/>
    <property type="match status" value="1"/>
</dbReference>
<reference evidence="6" key="1">
    <citation type="submission" date="2016-06" db="UniProtKB">
        <authorList>
            <consortium name="WormBaseParasite"/>
        </authorList>
    </citation>
    <scope>IDENTIFICATION</scope>
</reference>
<dbReference type="PROSITE" id="PS01031">
    <property type="entry name" value="SHSP"/>
    <property type="match status" value="1"/>
</dbReference>